<organism evidence="10 11">
    <name type="scientific">Paractinoplanes globisporus</name>
    <dbReference type="NCBI Taxonomy" id="113565"/>
    <lineage>
        <taxon>Bacteria</taxon>
        <taxon>Bacillati</taxon>
        <taxon>Actinomycetota</taxon>
        <taxon>Actinomycetes</taxon>
        <taxon>Micromonosporales</taxon>
        <taxon>Micromonosporaceae</taxon>
        <taxon>Paractinoplanes</taxon>
    </lineage>
</organism>
<dbReference type="PANTHER" id="PTHR23501">
    <property type="entry name" value="MAJOR FACILITATOR SUPERFAMILY"/>
    <property type="match status" value="1"/>
</dbReference>
<dbReference type="RefSeq" id="WP_020514614.1">
    <property type="nucleotide sequence ID" value="NZ_JBIAZU010000003.1"/>
</dbReference>
<evidence type="ECO:0000256" key="2">
    <source>
        <dbReference type="ARBA" id="ARBA00022448"/>
    </source>
</evidence>
<keyword evidence="5 8" id="KW-1133">Transmembrane helix</keyword>
<dbReference type="InterPro" id="IPR004638">
    <property type="entry name" value="EmrB-like"/>
</dbReference>
<dbReference type="Gene3D" id="1.20.1720.10">
    <property type="entry name" value="Multidrug resistance protein D"/>
    <property type="match status" value="1"/>
</dbReference>
<dbReference type="SUPFAM" id="SSF103473">
    <property type="entry name" value="MFS general substrate transporter"/>
    <property type="match status" value="1"/>
</dbReference>
<evidence type="ECO:0000256" key="8">
    <source>
        <dbReference type="SAM" id="Phobius"/>
    </source>
</evidence>
<dbReference type="NCBIfam" id="TIGR00711">
    <property type="entry name" value="efflux_EmrB"/>
    <property type="match status" value="1"/>
</dbReference>
<dbReference type="InterPro" id="IPR011701">
    <property type="entry name" value="MFS"/>
</dbReference>
<feature type="transmembrane region" description="Helical" evidence="8">
    <location>
        <begin position="59"/>
        <end position="78"/>
    </location>
</feature>
<proteinExistence type="predicted"/>
<feature type="domain" description="Major facilitator superfamily (MFS) profile" evidence="9">
    <location>
        <begin position="25"/>
        <end position="530"/>
    </location>
</feature>
<feature type="transmembrane region" description="Helical" evidence="8">
    <location>
        <begin position="503"/>
        <end position="525"/>
    </location>
</feature>
<reference evidence="10 11" key="1">
    <citation type="submission" date="2024-10" db="EMBL/GenBank/DDBJ databases">
        <title>The Natural Products Discovery Center: Release of the First 8490 Sequenced Strains for Exploring Actinobacteria Biosynthetic Diversity.</title>
        <authorList>
            <person name="Kalkreuter E."/>
            <person name="Kautsar S.A."/>
            <person name="Yang D."/>
            <person name="Bader C.D."/>
            <person name="Teijaro C.N."/>
            <person name="Fluegel L."/>
            <person name="Davis C.M."/>
            <person name="Simpson J.R."/>
            <person name="Lauterbach L."/>
            <person name="Steele A.D."/>
            <person name="Gui C."/>
            <person name="Meng S."/>
            <person name="Li G."/>
            <person name="Viehrig K."/>
            <person name="Ye F."/>
            <person name="Su P."/>
            <person name="Kiefer A.F."/>
            <person name="Nichols A."/>
            <person name="Cepeda A.J."/>
            <person name="Yan W."/>
            <person name="Fan B."/>
            <person name="Jiang Y."/>
            <person name="Adhikari A."/>
            <person name="Zheng C.-J."/>
            <person name="Schuster L."/>
            <person name="Cowan T.M."/>
            <person name="Smanski M.J."/>
            <person name="Chevrette M.G."/>
            <person name="De Carvalho L.P.S."/>
            <person name="Shen B."/>
        </authorList>
    </citation>
    <scope>NUCLEOTIDE SEQUENCE [LARGE SCALE GENOMIC DNA]</scope>
    <source>
        <strain evidence="10 11">NPDC000087</strain>
    </source>
</reference>
<keyword evidence="2" id="KW-0813">Transport</keyword>
<evidence type="ECO:0000313" key="10">
    <source>
        <dbReference type="EMBL" id="MFF5290940.1"/>
    </source>
</evidence>
<feature type="region of interest" description="Disordered" evidence="7">
    <location>
        <begin position="539"/>
        <end position="577"/>
    </location>
</feature>
<evidence type="ECO:0000256" key="6">
    <source>
        <dbReference type="ARBA" id="ARBA00023136"/>
    </source>
</evidence>
<feature type="transmembrane region" description="Helical" evidence="8">
    <location>
        <begin position="90"/>
        <end position="109"/>
    </location>
</feature>
<evidence type="ECO:0000256" key="1">
    <source>
        <dbReference type="ARBA" id="ARBA00004651"/>
    </source>
</evidence>
<dbReference type="Proteomes" id="UP001602245">
    <property type="component" value="Unassembled WGS sequence"/>
</dbReference>
<dbReference type="CDD" id="cd17502">
    <property type="entry name" value="MFS_Azr1_MDR_like"/>
    <property type="match status" value="1"/>
</dbReference>
<evidence type="ECO:0000256" key="7">
    <source>
        <dbReference type="SAM" id="MobiDB-lite"/>
    </source>
</evidence>
<gene>
    <name evidence="10" type="ORF">ACFY35_15970</name>
</gene>
<evidence type="ECO:0000256" key="4">
    <source>
        <dbReference type="ARBA" id="ARBA00022692"/>
    </source>
</evidence>
<dbReference type="PROSITE" id="PS50850">
    <property type="entry name" value="MFS"/>
    <property type="match status" value="1"/>
</dbReference>
<comment type="subcellular location">
    <subcellularLocation>
        <location evidence="1">Cell membrane</location>
        <topology evidence="1">Multi-pass membrane protein</topology>
    </subcellularLocation>
</comment>
<feature type="transmembrane region" description="Helical" evidence="8">
    <location>
        <begin position="375"/>
        <end position="397"/>
    </location>
</feature>
<dbReference type="Pfam" id="PF07690">
    <property type="entry name" value="MFS_1"/>
    <property type="match status" value="1"/>
</dbReference>
<protein>
    <submittedName>
        <fullName evidence="10">MDR family MFS transporter</fullName>
    </submittedName>
</protein>
<dbReference type="EMBL" id="JBIAZU010000003">
    <property type="protein sequence ID" value="MFF5290940.1"/>
    <property type="molecule type" value="Genomic_DNA"/>
</dbReference>
<feature type="transmembrane region" description="Helical" evidence="8">
    <location>
        <begin position="284"/>
        <end position="309"/>
    </location>
</feature>
<accession>A0ABW6WF12</accession>
<sequence>MSNPSTTAPPAAGSADFTHRQILAVLGGLMMGMFLAALDQTIMATATRTIADDLRGFDLQAWATTAFLITSTISTPLYGKLSDIYGRRPFFLFAIGIFVVGSMLCGLSQNMYELAAFRAIQGIGAGGLMSMALAIIGDIVPPRERARYQGFFLAVFGTASVIGPLLGGFFAGQDSILGITGWRWIFYLNVPVGIAAMAVVARVLHLPHHRTDHRIDWPGAVALIVGLVPLLTVAEQGRDWGWDSPRAFACYIIGALGIAAFLWAERAYGDEALLPLRLFRNRTVAVGSISSTIIGMAMFGGLLTVPLYLQIVKGSTATEAGLQMIPFVIGIMAGSIAAGQLIARTGRYRIFPIIGSTLMVAALALFAMIGADTPLWKTMLIMVLMGLGLGGNMQPMITAVQNAVNPREIGVATSSVTFFRSMGGTLGTAVFLSVLFNVVGDKIASAYRAAQGTAAFQQSVAADPSQLRTLQQAQGGNALNDTSFLEKLSSVVSHPFKVGFSDGIQVVFILAAAVMVIGLIVVFFLPEVPLSKRSAQQQRADDILAAENSNGVPGEVGAGPLRDQADPVPAGKDGSTH</sequence>
<feature type="transmembrane region" description="Helical" evidence="8">
    <location>
        <begin position="184"/>
        <end position="205"/>
    </location>
</feature>
<evidence type="ECO:0000256" key="3">
    <source>
        <dbReference type="ARBA" id="ARBA00022475"/>
    </source>
</evidence>
<evidence type="ECO:0000256" key="5">
    <source>
        <dbReference type="ARBA" id="ARBA00022989"/>
    </source>
</evidence>
<evidence type="ECO:0000259" key="9">
    <source>
        <dbReference type="PROSITE" id="PS50850"/>
    </source>
</evidence>
<dbReference type="Gene3D" id="1.20.1250.20">
    <property type="entry name" value="MFS general substrate transporter like domains"/>
    <property type="match status" value="1"/>
</dbReference>
<comment type="caution">
    <text evidence="10">The sequence shown here is derived from an EMBL/GenBank/DDBJ whole genome shotgun (WGS) entry which is preliminary data.</text>
</comment>
<feature type="transmembrane region" description="Helical" evidence="8">
    <location>
        <begin position="115"/>
        <end position="139"/>
    </location>
</feature>
<feature type="transmembrane region" description="Helical" evidence="8">
    <location>
        <begin position="21"/>
        <end position="39"/>
    </location>
</feature>
<feature type="transmembrane region" description="Helical" evidence="8">
    <location>
        <begin position="350"/>
        <end position="369"/>
    </location>
</feature>
<keyword evidence="3" id="KW-1003">Cell membrane</keyword>
<name>A0ABW6WF12_9ACTN</name>
<feature type="transmembrane region" description="Helical" evidence="8">
    <location>
        <begin position="321"/>
        <end position="343"/>
    </location>
</feature>
<dbReference type="PANTHER" id="PTHR23501:SF197">
    <property type="entry name" value="COMD"/>
    <property type="match status" value="1"/>
</dbReference>
<keyword evidence="6 8" id="KW-0472">Membrane</keyword>
<keyword evidence="4 8" id="KW-0812">Transmembrane</keyword>
<evidence type="ECO:0000313" key="11">
    <source>
        <dbReference type="Proteomes" id="UP001602245"/>
    </source>
</evidence>
<feature type="transmembrane region" description="Helical" evidence="8">
    <location>
        <begin position="151"/>
        <end position="172"/>
    </location>
</feature>
<feature type="transmembrane region" description="Helical" evidence="8">
    <location>
        <begin position="246"/>
        <end position="264"/>
    </location>
</feature>
<feature type="transmembrane region" description="Helical" evidence="8">
    <location>
        <begin position="418"/>
        <end position="439"/>
    </location>
</feature>
<keyword evidence="11" id="KW-1185">Reference proteome</keyword>
<feature type="transmembrane region" description="Helical" evidence="8">
    <location>
        <begin position="217"/>
        <end position="234"/>
    </location>
</feature>
<dbReference type="InterPro" id="IPR036259">
    <property type="entry name" value="MFS_trans_sf"/>
</dbReference>
<dbReference type="InterPro" id="IPR020846">
    <property type="entry name" value="MFS_dom"/>
</dbReference>